<comment type="caution">
    <text evidence="1">The sequence shown here is derived from an EMBL/GenBank/DDBJ whole genome shotgun (WGS) entry which is preliminary data.</text>
</comment>
<reference evidence="1 2" key="1">
    <citation type="journal article" date="2022" name="Plant J.">
        <title>Chromosome-level genome of Camellia lanceoleosa provides a valuable resource for understanding genome evolution and self-incompatibility.</title>
        <authorList>
            <person name="Gong W."/>
            <person name="Xiao S."/>
            <person name="Wang L."/>
            <person name="Liao Z."/>
            <person name="Chang Y."/>
            <person name="Mo W."/>
            <person name="Hu G."/>
            <person name="Li W."/>
            <person name="Zhao G."/>
            <person name="Zhu H."/>
            <person name="Hu X."/>
            <person name="Ji K."/>
            <person name="Xiang X."/>
            <person name="Song Q."/>
            <person name="Yuan D."/>
            <person name="Jin S."/>
            <person name="Zhang L."/>
        </authorList>
    </citation>
    <scope>NUCLEOTIDE SEQUENCE [LARGE SCALE GENOMIC DNA]</scope>
    <source>
        <strain evidence="1">SQ_2022a</strain>
    </source>
</reference>
<keyword evidence="2" id="KW-1185">Reference proteome</keyword>
<protein>
    <submittedName>
        <fullName evidence="1">3-epi-6-deoxocathasterone 23-monooxygenase CYP90D1</fullName>
    </submittedName>
</protein>
<proteinExistence type="predicted"/>
<organism evidence="1 2">
    <name type="scientific">Camellia lanceoleosa</name>
    <dbReference type="NCBI Taxonomy" id="1840588"/>
    <lineage>
        <taxon>Eukaryota</taxon>
        <taxon>Viridiplantae</taxon>
        <taxon>Streptophyta</taxon>
        <taxon>Embryophyta</taxon>
        <taxon>Tracheophyta</taxon>
        <taxon>Spermatophyta</taxon>
        <taxon>Magnoliopsida</taxon>
        <taxon>eudicotyledons</taxon>
        <taxon>Gunneridae</taxon>
        <taxon>Pentapetalae</taxon>
        <taxon>asterids</taxon>
        <taxon>Ericales</taxon>
        <taxon>Theaceae</taxon>
        <taxon>Camellia</taxon>
    </lineage>
</organism>
<dbReference type="Proteomes" id="UP001060215">
    <property type="component" value="Chromosome 13"/>
</dbReference>
<dbReference type="EMBL" id="CM045770">
    <property type="protein sequence ID" value="KAI7993134.1"/>
    <property type="molecule type" value="Genomic_DNA"/>
</dbReference>
<gene>
    <name evidence="1" type="ORF">LOK49_LG12G02973</name>
</gene>
<sequence>MGKSSILLITGSLQRRIHGLIGSFFKSSHLKAQITQDMHKYLQQSMEDWRDDHPIYIQDEAKNLQDLMREDLRNFFQSPFCFPDPKMATVLFPSLTSLRLNVNIFTCGSYTYSGEASEEFDRDDNTHTHKTISYAFKGYSKST</sequence>
<evidence type="ECO:0000313" key="1">
    <source>
        <dbReference type="EMBL" id="KAI7993134.1"/>
    </source>
</evidence>
<name>A0ACC0FX39_9ERIC</name>
<accession>A0ACC0FX39</accession>
<evidence type="ECO:0000313" key="2">
    <source>
        <dbReference type="Proteomes" id="UP001060215"/>
    </source>
</evidence>